<keyword evidence="3" id="KW-1185">Reference proteome</keyword>
<evidence type="ECO:0000256" key="1">
    <source>
        <dbReference type="SAM" id="SignalP"/>
    </source>
</evidence>
<accession>A0ABQ3WZW7</accession>
<reference evidence="2 3" key="1">
    <citation type="submission" date="2021-01" db="EMBL/GenBank/DDBJ databases">
        <title>Whole genome shotgun sequence of Actinoplanes couchii NBRC 106145.</title>
        <authorList>
            <person name="Komaki H."/>
            <person name="Tamura T."/>
        </authorList>
    </citation>
    <scope>NUCLEOTIDE SEQUENCE [LARGE SCALE GENOMIC DNA]</scope>
    <source>
        <strain evidence="2 3">NBRC 106145</strain>
    </source>
</reference>
<feature type="chain" id="PRO_5047128423" description="Alpha amylase inhibitor" evidence="1">
    <location>
        <begin position="31"/>
        <end position="101"/>
    </location>
</feature>
<comment type="caution">
    <text evidence="2">The sequence shown here is derived from an EMBL/GenBank/DDBJ whole genome shotgun (WGS) entry which is preliminary data.</text>
</comment>
<evidence type="ECO:0008006" key="4">
    <source>
        <dbReference type="Google" id="ProtNLM"/>
    </source>
</evidence>
<keyword evidence="1" id="KW-0732">Signal</keyword>
<feature type="signal peptide" evidence="1">
    <location>
        <begin position="1"/>
        <end position="30"/>
    </location>
</feature>
<sequence>MSVRHKVGAVVTTALMTAGLVAVGAAPALAASAPSCISRNNIQWYSVILTNNCPQGAGYNVRVIWNNAPDSGCYWLPAPGQLRVNGDTRYPFISYNSTVLC</sequence>
<dbReference type="EMBL" id="BOMG01000003">
    <property type="protein sequence ID" value="GID51690.1"/>
    <property type="molecule type" value="Genomic_DNA"/>
</dbReference>
<organism evidence="2 3">
    <name type="scientific">Actinoplanes couchii</name>
    <dbReference type="NCBI Taxonomy" id="403638"/>
    <lineage>
        <taxon>Bacteria</taxon>
        <taxon>Bacillati</taxon>
        <taxon>Actinomycetota</taxon>
        <taxon>Actinomycetes</taxon>
        <taxon>Micromonosporales</taxon>
        <taxon>Micromonosporaceae</taxon>
        <taxon>Actinoplanes</taxon>
    </lineage>
</organism>
<dbReference type="RefSeq" id="WP_203792424.1">
    <property type="nucleotide sequence ID" value="NZ_BAAAQE010000090.1"/>
</dbReference>
<dbReference type="InterPro" id="IPR036379">
    <property type="entry name" value="A-amylase_inhib_sf"/>
</dbReference>
<gene>
    <name evidence="2" type="ORF">Aco03nite_000940</name>
</gene>
<evidence type="ECO:0000313" key="3">
    <source>
        <dbReference type="Proteomes" id="UP000612282"/>
    </source>
</evidence>
<dbReference type="Proteomes" id="UP000612282">
    <property type="component" value="Unassembled WGS sequence"/>
</dbReference>
<name>A0ABQ3WZW7_9ACTN</name>
<evidence type="ECO:0000313" key="2">
    <source>
        <dbReference type="EMBL" id="GID51690.1"/>
    </source>
</evidence>
<proteinExistence type="predicted"/>
<dbReference type="Gene3D" id="2.60.40.20">
    <property type="entry name" value="Alpha-amylase inhibitor"/>
    <property type="match status" value="1"/>
</dbReference>
<protein>
    <recommendedName>
        <fullName evidence="4">Alpha amylase inhibitor</fullName>
    </recommendedName>
</protein>